<dbReference type="GO" id="GO:0003723">
    <property type="term" value="F:RNA binding"/>
    <property type="evidence" value="ECO:0007669"/>
    <property type="project" value="TreeGrafter"/>
</dbReference>
<keyword evidence="3" id="KW-0687">Ribonucleoprotein</keyword>
<dbReference type="InterPro" id="IPR038526">
    <property type="entry name" value="Ribosomal_eL22_sf"/>
</dbReference>
<evidence type="ECO:0000256" key="4">
    <source>
        <dbReference type="ARBA" id="ARBA00040613"/>
    </source>
</evidence>
<evidence type="ECO:0000256" key="3">
    <source>
        <dbReference type="ARBA" id="ARBA00023274"/>
    </source>
</evidence>
<reference evidence="6 7" key="1">
    <citation type="submission" date="2023-03" db="EMBL/GenBank/DDBJ databases">
        <title>Genome insight into feeding habits of ladybird beetles.</title>
        <authorList>
            <person name="Li H.-S."/>
            <person name="Huang Y.-H."/>
            <person name="Pang H."/>
        </authorList>
    </citation>
    <scope>NUCLEOTIDE SEQUENCE [LARGE SCALE GENOMIC DNA]</scope>
    <source>
        <strain evidence="6">SYSU_2023b</strain>
        <tissue evidence="6">Whole body</tissue>
    </source>
</reference>
<proteinExistence type="inferred from homology"/>
<dbReference type="Pfam" id="PF01776">
    <property type="entry name" value="Ribosomal_L22e"/>
    <property type="match status" value="1"/>
</dbReference>
<name>A0AAW1TPZ1_9CUCU</name>
<dbReference type="GO" id="GO:0002181">
    <property type="term" value="P:cytoplasmic translation"/>
    <property type="evidence" value="ECO:0007669"/>
    <property type="project" value="TreeGrafter"/>
</dbReference>
<protein>
    <recommendedName>
        <fullName evidence="4">Large ribosomal subunit protein eL22</fullName>
    </recommendedName>
    <alternativeName>
        <fullName evidence="5">60S ribosomal protein L22</fullName>
    </alternativeName>
</protein>
<comment type="similarity">
    <text evidence="1">Belongs to the eukaryotic ribosomal protein eL22 family.</text>
</comment>
<evidence type="ECO:0000313" key="6">
    <source>
        <dbReference type="EMBL" id="KAK9870137.1"/>
    </source>
</evidence>
<keyword evidence="7" id="KW-1185">Reference proteome</keyword>
<sequence>MDDANFNQCQWMINGKLGNFGGGKSGQNSVTLGEEKGTKEILYSEIHFSKRYRKYSKKYLKKNNLRDWLMVVTSSPMSYGTSRLIARKLRRRGE</sequence>
<dbReference type="PANTHER" id="PTHR10064">
    <property type="entry name" value="60S RIBOSOMAL PROTEIN L22"/>
    <property type="match status" value="1"/>
</dbReference>
<dbReference type="AlphaFoldDB" id="A0AAW1TPZ1"/>
<evidence type="ECO:0000256" key="1">
    <source>
        <dbReference type="ARBA" id="ARBA00007817"/>
    </source>
</evidence>
<dbReference type="GO" id="GO:0005840">
    <property type="term" value="C:ribosome"/>
    <property type="evidence" value="ECO:0007669"/>
    <property type="project" value="UniProtKB-KW"/>
</dbReference>
<gene>
    <name evidence="6" type="ORF">WA026_006229</name>
</gene>
<dbReference type="Gene3D" id="3.30.1360.210">
    <property type="match status" value="1"/>
</dbReference>
<dbReference type="GO" id="GO:0003735">
    <property type="term" value="F:structural constituent of ribosome"/>
    <property type="evidence" value="ECO:0007669"/>
    <property type="project" value="InterPro"/>
</dbReference>
<dbReference type="GO" id="GO:1990904">
    <property type="term" value="C:ribonucleoprotein complex"/>
    <property type="evidence" value="ECO:0007669"/>
    <property type="project" value="UniProtKB-KW"/>
</dbReference>
<evidence type="ECO:0000313" key="7">
    <source>
        <dbReference type="Proteomes" id="UP001431783"/>
    </source>
</evidence>
<keyword evidence="2" id="KW-0689">Ribosomal protein</keyword>
<dbReference type="EMBL" id="JARQZJ010000002">
    <property type="protein sequence ID" value="KAK9870137.1"/>
    <property type="molecule type" value="Genomic_DNA"/>
</dbReference>
<comment type="caution">
    <text evidence="6">The sequence shown here is derived from an EMBL/GenBank/DDBJ whole genome shotgun (WGS) entry which is preliminary data.</text>
</comment>
<evidence type="ECO:0000256" key="5">
    <source>
        <dbReference type="ARBA" id="ARBA00041214"/>
    </source>
</evidence>
<evidence type="ECO:0000256" key="2">
    <source>
        <dbReference type="ARBA" id="ARBA00022980"/>
    </source>
</evidence>
<accession>A0AAW1TPZ1</accession>
<organism evidence="6 7">
    <name type="scientific">Henosepilachna vigintioctopunctata</name>
    <dbReference type="NCBI Taxonomy" id="420089"/>
    <lineage>
        <taxon>Eukaryota</taxon>
        <taxon>Metazoa</taxon>
        <taxon>Ecdysozoa</taxon>
        <taxon>Arthropoda</taxon>
        <taxon>Hexapoda</taxon>
        <taxon>Insecta</taxon>
        <taxon>Pterygota</taxon>
        <taxon>Neoptera</taxon>
        <taxon>Endopterygota</taxon>
        <taxon>Coleoptera</taxon>
        <taxon>Polyphaga</taxon>
        <taxon>Cucujiformia</taxon>
        <taxon>Coccinelloidea</taxon>
        <taxon>Coccinellidae</taxon>
        <taxon>Epilachninae</taxon>
        <taxon>Epilachnini</taxon>
        <taxon>Henosepilachna</taxon>
    </lineage>
</organism>
<dbReference type="PANTHER" id="PTHR10064:SF0">
    <property type="entry name" value="FI24544P1-RELATED"/>
    <property type="match status" value="1"/>
</dbReference>
<dbReference type="Proteomes" id="UP001431783">
    <property type="component" value="Unassembled WGS sequence"/>
</dbReference>
<dbReference type="InterPro" id="IPR002671">
    <property type="entry name" value="Ribosomal_eL22"/>
</dbReference>